<dbReference type="SUPFAM" id="SSF140490">
    <property type="entry name" value="Nqo1C-terminal domain-like"/>
    <property type="match status" value="1"/>
</dbReference>
<dbReference type="GO" id="GO:0008137">
    <property type="term" value="F:NADH dehydrogenase (ubiquinone) activity"/>
    <property type="evidence" value="ECO:0007669"/>
    <property type="project" value="InterPro"/>
</dbReference>
<name>A0A1W1I0R5_9BACT</name>
<dbReference type="Pfam" id="PF01512">
    <property type="entry name" value="Complex1_51K"/>
    <property type="match status" value="1"/>
</dbReference>
<feature type="domain" description="NADH-ubiquinone oxidoreductase 51kDa subunit iron-sulphur binding" evidence="6">
    <location>
        <begin position="330"/>
        <end position="375"/>
    </location>
</feature>
<evidence type="ECO:0000313" key="8">
    <source>
        <dbReference type="Proteomes" id="UP000192042"/>
    </source>
</evidence>
<dbReference type="GO" id="GO:0016491">
    <property type="term" value="F:oxidoreductase activity"/>
    <property type="evidence" value="ECO:0007669"/>
    <property type="project" value="UniProtKB-KW"/>
</dbReference>
<dbReference type="OrthoDB" id="9761899at2"/>
<keyword evidence="7" id="KW-0560">Oxidoreductase</keyword>
<dbReference type="NCBIfam" id="NF010120">
    <property type="entry name" value="PRK13596.1"/>
    <property type="match status" value="1"/>
</dbReference>
<keyword evidence="3" id="KW-0479">Metal-binding</keyword>
<proteinExistence type="inferred from homology"/>
<dbReference type="GO" id="GO:0051539">
    <property type="term" value="F:4 iron, 4 sulfur cluster binding"/>
    <property type="evidence" value="ECO:0007669"/>
    <property type="project" value="UniProtKB-KW"/>
</dbReference>
<evidence type="ECO:0000256" key="5">
    <source>
        <dbReference type="ARBA" id="ARBA00023014"/>
    </source>
</evidence>
<dbReference type="RefSeq" id="WP_080885242.1">
    <property type="nucleotide sequence ID" value="NZ_LT828648.1"/>
</dbReference>
<dbReference type="SUPFAM" id="SSF142984">
    <property type="entry name" value="Nqo1 middle domain-like"/>
    <property type="match status" value="1"/>
</dbReference>
<comment type="similarity">
    <text evidence="1">Belongs to the complex I 51 kDa subunit family.</text>
</comment>
<reference evidence="7 8" key="1">
    <citation type="submission" date="2017-03" db="EMBL/GenBank/DDBJ databases">
        <authorList>
            <person name="Afonso C.L."/>
            <person name="Miller P.J."/>
            <person name="Scott M.A."/>
            <person name="Spackman E."/>
            <person name="Goraichik I."/>
            <person name="Dimitrov K.M."/>
            <person name="Suarez D.L."/>
            <person name="Swayne D.E."/>
        </authorList>
    </citation>
    <scope>NUCLEOTIDE SEQUENCE [LARGE SCALE GENOMIC DNA]</scope>
    <source>
        <strain evidence="7">Genome sequencing of Nitrospira japonica strain NJ11</strain>
    </source>
</reference>
<protein>
    <submittedName>
        <fullName evidence="7">NADH-quinone oxidoreductase subunit F 2</fullName>
        <ecNumber evidence="7">1.6.5.11</ecNumber>
    </submittedName>
</protein>
<evidence type="ECO:0000259" key="6">
    <source>
        <dbReference type="SMART" id="SM00928"/>
    </source>
</evidence>
<dbReference type="EMBL" id="LT828648">
    <property type="protein sequence ID" value="SLM46581.1"/>
    <property type="molecule type" value="Genomic_DNA"/>
</dbReference>
<dbReference type="SMART" id="SM00928">
    <property type="entry name" value="NADH_4Fe-4S"/>
    <property type="match status" value="1"/>
</dbReference>
<dbReference type="Pfam" id="PF10531">
    <property type="entry name" value="SLBB"/>
    <property type="match status" value="1"/>
</dbReference>
<dbReference type="InterPro" id="IPR001949">
    <property type="entry name" value="NADH-UbQ_OxRdtase_51kDa_CS"/>
</dbReference>
<dbReference type="FunFam" id="3.40.50.11540:FF:000001">
    <property type="entry name" value="NADH dehydrogenase [ubiquinone] flavoprotein 1, mitochondrial"/>
    <property type="match status" value="1"/>
</dbReference>
<dbReference type="Gene3D" id="3.40.50.11540">
    <property type="entry name" value="NADH-ubiquinone oxidoreductase 51kDa subunit"/>
    <property type="match status" value="1"/>
</dbReference>
<evidence type="ECO:0000256" key="3">
    <source>
        <dbReference type="ARBA" id="ARBA00022723"/>
    </source>
</evidence>
<dbReference type="PANTHER" id="PTHR43578">
    <property type="entry name" value="NADH-QUINONE OXIDOREDUCTASE SUBUNIT F"/>
    <property type="match status" value="1"/>
</dbReference>
<dbReference type="GO" id="GO:0010181">
    <property type="term" value="F:FMN binding"/>
    <property type="evidence" value="ECO:0007669"/>
    <property type="project" value="InterPro"/>
</dbReference>
<accession>A0A1W1I0R5</accession>
<dbReference type="EC" id="1.6.5.11" evidence="7"/>
<dbReference type="SUPFAM" id="SSF142019">
    <property type="entry name" value="Nqo1 FMN-binding domain-like"/>
    <property type="match status" value="1"/>
</dbReference>
<evidence type="ECO:0000256" key="4">
    <source>
        <dbReference type="ARBA" id="ARBA00023004"/>
    </source>
</evidence>
<dbReference type="Proteomes" id="UP000192042">
    <property type="component" value="Chromosome I"/>
</dbReference>
<dbReference type="KEGG" id="nja:NSJP_0409"/>
<dbReference type="PANTHER" id="PTHR43578:SF3">
    <property type="entry name" value="NADH-QUINONE OXIDOREDUCTASE SUBUNIT F"/>
    <property type="match status" value="1"/>
</dbReference>
<dbReference type="Gene3D" id="3.10.20.600">
    <property type="match status" value="1"/>
</dbReference>
<dbReference type="PROSITE" id="PS00645">
    <property type="entry name" value="COMPLEX1_51K_2"/>
    <property type="match status" value="1"/>
</dbReference>
<keyword evidence="4" id="KW-0408">Iron</keyword>
<evidence type="ECO:0000256" key="2">
    <source>
        <dbReference type="ARBA" id="ARBA00022485"/>
    </source>
</evidence>
<dbReference type="InterPro" id="IPR019575">
    <property type="entry name" value="Nuop51_4Fe4S-bd"/>
</dbReference>
<keyword evidence="8" id="KW-1185">Reference proteome</keyword>
<sequence>MVTLTEPRVLQKLDGPPWDIDAYLKVGGYEAWKKCVRELSPEQVVQELKASGLRGRGGAGFPTGVKWDKVLNHRVKEHYFVCNAGEHEPGTFKDRHLLKTAPHQLIEGCLIASHTAQAKASFIYVNHEYEEERENLKRALAQAKERGFVGKNILGSGIDIDLQVFEGHGSYVAGEETAMLESMQGRPAMPRQKPPFYPTDFGLYGKPTLVNNVETLCNIPRILYKGAQWFTQVGTEKCPGTMMFSLSGAVNRPGVYEMPMGITIRQLIETCGGGVPGGRKIKAVFPGGPAFSMITADQLDLAMDFDSLKKAGTGLGSAGVIVVDDATCMVRQTLKFSNFFKGESCGQCPPCRMGTINLANLMTKIEAGEGTQKDLDSLLQLCGFVKGTGYCTLVTGASVLVQSSVKLFRHEFEEHIRLHRCPYPAAPVDTTVH</sequence>
<evidence type="ECO:0000256" key="1">
    <source>
        <dbReference type="ARBA" id="ARBA00007523"/>
    </source>
</evidence>
<dbReference type="AlphaFoldDB" id="A0A1W1I0R5"/>
<keyword evidence="5" id="KW-0411">Iron-sulfur</keyword>
<dbReference type="Pfam" id="PF10589">
    <property type="entry name" value="NADH_4Fe-4S"/>
    <property type="match status" value="1"/>
</dbReference>
<dbReference type="InterPro" id="IPR037225">
    <property type="entry name" value="Nuo51_FMN-bd_sf"/>
</dbReference>
<evidence type="ECO:0000313" key="7">
    <source>
        <dbReference type="EMBL" id="SLM46581.1"/>
    </source>
</evidence>
<dbReference type="GO" id="GO:0046872">
    <property type="term" value="F:metal ion binding"/>
    <property type="evidence" value="ECO:0007669"/>
    <property type="project" value="UniProtKB-KW"/>
</dbReference>
<dbReference type="FunFam" id="1.20.1440.230:FF:000001">
    <property type="entry name" value="Mitochondrial NADH dehydrogenase flavoprotein 1"/>
    <property type="match status" value="1"/>
</dbReference>
<organism evidence="7 8">
    <name type="scientific">Nitrospira japonica</name>
    <dbReference type="NCBI Taxonomy" id="1325564"/>
    <lineage>
        <taxon>Bacteria</taxon>
        <taxon>Pseudomonadati</taxon>
        <taxon>Nitrospirota</taxon>
        <taxon>Nitrospiria</taxon>
        <taxon>Nitrospirales</taxon>
        <taxon>Nitrospiraceae</taxon>
        <taxon>Nitrospira</taxon>
    </lineage>
</organism>
<dbReference type="InterPro" id="IPR019554">
    <property type="entry name" value="Soluble_ligand-bd"/>
</dbReference>
<gene>
    <name evidence="7" type="primary">nuoF</name>
    <name evidence="7" type="ORF">NSJP_0409</name>
</gene>
<dbReference type="Gene3D" id="1.20.1440.230">
    <property type="entry name" value="NADH-ubiquinone oxidoreductase 51kDa subunit, iron-sulphur binding domain"/>
    <property type="match status" value="1"/>
</dbReference>
<dbReference type="InterPro" id="IPR011538">
    <property type="entry name" value="Nuo51_FMN-bd"/>
</dbReference>
<keyword evidence="2" id="KW-0004">4Fe-4S</keyword>
<dbReference type="InterPro" id="IPR037207">
    <property type="entry name" value="Nuop51_4Fe4S-bd_sf"/>
</dbReference>
<dbReference type="STRING" id="1325564.NSJP_0409"/>
<dbReference type="Gene3D" id="6.10.250.1450">
    <property type="match status" value="1"/>
</dbReference>